<organism evidence="8 9">
    <name type="scientific">Biomphalaria glabrata</name>
    <name type="common">Bloodfluke planorb</name>
    <name type="synonym">Freshwater snail</name>
    <dbReference type="NCBI Taxonomy" id="6526"/>
    <lineage>
        <taxon>Eukaryota</taxon>
        <taxon>Metazoa</taxon>
        <taxon>Spiralia</taxon>
        <taxon>Lophotrochozoa</taxon>
        <taxon>Mollusca</taxon>
        <taxon>Gastropoda</taxon>
        <taxon>Heterobranchia</taxon>
        <taxon>Euthyneura</taxon>
        <taxon>Panpulmonata</taxon>
        <taxon>Hygrophila</taxon>
        <taxon>Lymnaeoidea</taxon>
        <taxon>Planorbidae</taxon>
        <taxon>Biomphalaria</taxon>
    </lineage>
</organism>
<gene>
    <name evidence="8" type="primary">106059519</name>
</gene>
<keyword evidence="5" id="KW-1133">Transmembrane helix</keyword>
<dbReference type="PANTHER" id="PTHR32178">
    <property type="entry name" value="FAM187"/>
    <property type="match status" value="1"/>
</dbReference>
<evidence type="ECO:0000256" key="1">
    <source>
        <dbReference type="ARBA" id="ARBA00004479"/>
    </source>
</evidence>
<evidence type="ECO:0000256" key="4">
    <source>
        <dbReference type="ARBA" id="ARBA00022729"/>
    </source>
</evidence>
<dbReference type="CDD" id="cd00096">
    <property type="entry name" value="Ig"/>
    <property type="match status" value="1"/>
</dbReference>
<dbReference type="KEGG" id="bgt:106059519"/>
<dbReference type="VEuPathDB" id="VectorBase:BGLB021678"/>
<dbReference type="Proteomes" id="UP000076420">
    <property type="component" value="Unassembled WGS sequence"/>
</dbReference>
<reference evidence="8" key="1">
    <citation type="submission" date="2020-05" db="UniProtKB">
        <authorList>
            <consortium name="EnsemblMetazoa"/>
        </authorList>
    </citation>
    <scope>IDENTIFICATION</scope>
    <source>
        <strain evidence="8">BB02</strain>
    </source>
</reference>
<comment type="subcellular location">
    <subcellularLocation>
        <location evidence="1">Membrane</location>
        <topology evidence="1">Single-pass type I membrane protein</topology>
    </subcellularLocation>
</comment>
<evidence type="ECO:0000313" key="9">
    <source>
        <dbReference type="Proteomes" id="UP000076420"/>
    </source>
</evidence>
<keyword evidence="7" id="KW-0325">Glycoprotein</keyword>
<dbReference type="STRING" id="6526.A0A2C9KNH0"/>
<keyword evidence="3" id="KW-0812">Transmembrane</keyword>
<dbReference type="VEuPathDB" id="VectorBase:BGLAX_049646"/>
<dbReference type="SUPFAM" id="SSF48726">
    <property type="entry name" value="Immunoglobulin"/>
    <property type="match status" value="1"/>
</dbReference>
<dbReference type="AlphaFoldDB" id="A0A2C9KNH0"/>
<evidence type="ECO:0000256" key="6">
    <source>
        <dbReference type="ARBA" id="ARBA00023136"/>
    </source>
</evidence>
<evidence type="ECO:0000256" key="2">
    <source>
        <dbReference type="ARBA" id="ARBA00008727"/>
    </source>
</evidence>
<dbReference type="PANTHER" id="PTHR32178:SF6">
    <property type="entry name" value="IG-LIKE DOMAIN-CONTAINING PROTEIN"/>
    <property type="match status" value="1"/>
</dbReference>
<evidence type="ECO:0000256" key="3">
    <source>
        <dbReference type="ARBA" id="ARBA00022692"/>
    </source>
</evidence>
<keyword evidence="6" id="KW-0472">Membrane</keyword>
<sequence>MAADLMYVNVLVLASGVVSREINGTFRFVMSWDSSLDVISQEFWTDKDEDSSVFEVVNDNSTDTGKAQTEDEKDVLRQQKIWYKLARKKKGKYYKVREVELDMHDDPEENRVFVTDSHTLVIRHSYVKDAGTYFCRDTTRKDEYFKPKMTEEDIHKFIKPESSLQFLYHVDVLLASDISAVLVTTLDMATLVEMDEKRNTSKKMTELPKSSPPKRLPDINIVVTTVWMSWSPCSVCGKIGTRRRMGECTVKKLNESLKAQPWYLDVTLGSYIGGVPCE</sequence>
<evidence type="ECO:0000313" key="8">
    <source>
        <dbReference type="EnsemblMetazoa" id="BGLB021678-PA"/>
    </source>
</evidence>
<dbReference type="InterPro" id="IPR039311">
    <property type="entry name" value="FAM187A/B"/>
</dbReference>
<name>A0A2C9KNH0_BIOGL</name>
<dbReference type="OrthoDB" id="6434091at2759"/>
<accession>A0A2C9KNH0</accession>
<evidence type="ECO:0008006" key="10">
    <source>
        <dbReference type="Google" id="ProtNLM"/>
    </source>
</evidence>
<dbReference type="InterPro" id="IPR036179">
    <property type="entry name" value="Ig-like_dom_sf"/>
</dbReference>
<dbReference type="GO" id="GO:0016020">
    <property type="term" value="C:membrane"/>
    <property type="evidence" value="ECO:0007669"/>
    <property type="project" value="UniProtKB-SubCell"/>
</dbReference>
<dbReference type="EnsemblMetazoa" id="BGLB021678-RA">
    <property type="protein sequence ID" value="BGLB021678-PA"/>
    <property type="gene ID" value="BGLB021678"/>
</dbReference>
<keyword evidence="4" id="KW-0732">Signal</keyword>
<protein>
    <recommendedName>
        <fullName evidence="10">Ig-like domain-containing protein</fullName>
    </recommendedName>
</protein>
<comment type="similarity">
    <text evidence="2">Belongs to the FAM187 family.</text>
</comment>
<proteinExistence type="inferred from homology"/>
<evidence type="ECO:0000256" key="5">
    <source>
        <dbReference type="ARBA" id="ARBA00022989"/>
    </source>
</evidence>
<evidence type="ECO:0000256" key="7">
    <source>
        <dbReference type="ARBA" id="ARBA00023180"/>
    </source>
</evidence>